<protein>
    <submittedName>
        <fullName evidence="1">Uncharacterized protein</fullName>
    </submittedName>
</protein>
<evidence type="ECO:0000313" key="2">
    <source>
        <dbReference type="Proteomes" id="UP000188586"/>
    </source>
</evidence>
<proteinExistence type="predicted"/>
<dbReference type="Proteomes" id="UP000188586">
    <property type="component" value="Unassembled WGS sequence"/>
</dbReference>
<name>A0A1V3SVD7_9BACT</name>
<sequence length="87" mass="10005">MSEKPLYFSRSTTKTILHIPELTRQIARLFGIRKERRKIVIYMTLCSEDNATHIPLADYETMENALADMEDLIRVMSGEEGEKVGSN</sequence>
<reference evidence="1 2" key="1">
    <citation type="submission" date="2016-11" db="EMBL/GenBank/DDBJ databases">
        <title>Comparative genomics of co-occurring bacteria in distinct bioleaching systems unravels niche-specific adaptation.</title>
        <authorList>
            <person name="Zhang X."/>
            <person name="Liu X."/>
            <person name="Yin H."/>
        </authorList>
    </citation>
    <scope>NUCLEOTIDE SEQUENCE [LARGE SCALE GENOMIC DNA]</scope>
    <source>
        <strain evidence="1 2">DX</strain>
    </source>
</reference>
<gene>
    <name evidence="1" type="ORF">BOX24_06395</name>
</gene>
<evidence type="ECO:0000313" key="1">
    <source>
        <dbReference type="EMBL" id="OOH72624.1"/>
    </source>
</evidence>
<organism evidence="1 2">
    <name type="scientific">Leptospirillum ferriphilum</name>
    <dbReference type="NCBI Taxonomy" id="178606"/>
    <lineage>
        <taxon>Bacteria</taxon>
        <taxon>Pseudomonadati</taxon>
        <taxon>Nitrospirota</taxon>
        <taxon>Nitrospiria</taxon>
        <taxon>Nitrospirales</taxon>
        <taxon>Nitrospiraceae</taxon>
        <taxon>Leptospirillum</taxon>
    </lineage>
</organism>
<dbReference type="AlphaFoldDB" id="A0A1V3SVD7"/>
<dbReference type="RefSeq" id="WP_077304129.1">
    <property type="nucleotide sequence ID" value="NZ_MPOJ01000011.1"/>
</dbReference>
<accession>A0A1V3SVD7</accession>
<dbReference type="EMBL" id="MPOJ01000011">
    <property type="protein sequence ID" value="OOH72624.1"/>
    <property type="molecule type" value="Genomic_DNA"/>
</dbReference>
<comment type="caution">
    <text evidence="1">The sequence shown here is derived from an EMBL/GenBank/DDBJ whole genome shotgun (WGS) entry which is preliminary data.</text>
</comment>